<dbReference type="Pfam" id="PF00385">
    <property type="entry name" value="Chromo"/>
    <property type="match status" value="1"/>
</dbReference>
<feature type="compositionally biased region" description="Acidic residues" evidence="3">
    <location>
        <begin position="277"/>
        <end position="296"/>
    </location>
</feature>
<organism evidence="5">
    <name type="scientific">Lichtheimia ramosa</name>
    <dbReference type="NCBI Taxonomy" id="688394"/>
    <lineage>
        <taxon>Eukaryota</taxon>
        <taxon>Fungi</taxon>
        <taxon>Fungi incertae sedis</taxon>
        <taxon>Mucoromycota</taxon>
        <taxon>Mucoromycotina</taxon>
        <taxon>Mucoromycetes</taxon>
        <taxon>Mucorales</taxon>
        <taxon>Lichtheimiaceae</taxon>
        <taxon>Lichtheimia</taxon>
    </lineage>
</organism>
<feature type="region of interest" description="Disordered" evidence="3">
    <location>
        <begin position="212"/>
        <end position="362"/>
    </location>
</feature>
<feature type="compositionally biased region" description="Basic and acidic residues" evidence="3">
    <location>
        <begin position="175"/>
        <end position="186"/>
    </location>
</feature>
<dbReference type="SUPFAM" id="SSF54160">
    <property type="entry name" value="Chromo domain-like"/>
    <property type="match status" value="2"/>
</dbReference>
<dbReference type="EMBL" id="LK023379">
    <property type="protein sequence ID" value="CDS13584.1"/>
    <property type="molecule type" value="Genomic_DNA"/>
</dbReference>
<dbReference type="InterPro" id="IPR016197">
    <property type="entry name" value="Chromo-like_dom_sf"/>
</dbReference>
<dbReference type="CDD" id="cd00024">
    <property type="entry name" value="CD_CSD"/>
    <property type="match status" value="1"/>
</dbReference>
<dbReference type="SMART" id="SM00300">
    <property type="entry name" value="ChSh"/>
    <property type="match status" value="1"/>
</dbReference>
<comment type="subcellular location">
    <subcellularLocation>
        <location evidence="1">Nucleus</location>
    </subcellularLocation>
</comment>
<dbReference type="OrthoDB" id="433924at2759"/>
<feature type="compositionally biased region" description="Low complexity" evidence="3">
    <location>
        <begin position="352"/>
        <end position="362"/>
    </location>
</feature>
<reference evidence="5" key="1">
    <citation type="journal article" date="2014" name="Genome Announc.">
        <title>De novo whole-genome sequence and genome annotation of Lichtheimia ramosa.</title>
        <authorList>
            <person name="Linde J."/>
            <person name="Schwartze V."/>
            <person name="Binder U."/>
            <person name="Lass-Florl C."/>
            <person name="Voigt K."/>
            <person name="Horn F."/>
        </authorList>
    </citation>
    <scope>NUCLEOTIDE SEQUENCE</scope>
    <source>
        <strain evidence="5">JMRC FSU:6197</strain>
    </source>
</reference>
<name>A0A077X289_9FUNG</name>
<dbReference type="PANTHER" id="PTHR22812">
    <property type="entry name" value="CHROMOBOX PROTEIN"/>
    <property type="match status" value="1"/>
</dbReference>
<proteinExistence type="predicted"/>
<feature type="compositionally biased region" description="Low complexity" evidence="3">
    <location>
        <begin position="111"/>
        <end position="121"/>
    </location>
</feature>
<dbReference type="SMART" id="SM00298">
    <property type="entry name" value="CHROMO"/>
    <property type="match status" value="1"/>
</dbReference>
<dbReference type="InterPro" id="IPR000953">
    <property type="entry name" value="Chromo/chromo_shadow_dom"/>
</dbReference>
<dbReference type="PROSITE" id="PS50013">
    <property type="entry name" value="CHROMO_2"/>
    <property type="match status" value="1"/>
</dbReference>
<dbReference type="CDD" id="cd00034">
    <property type="entry name" value="CSD"/>
    <property type="match status" value="1"/>
</dbReference>
<dbReference type="InterPro" id="IPR023780">
    <property type="entry name" value="Chromo_domain"/>
</dbReference>
<feature type="compositionally biased region" description="Polar residues" evidence="3">
    <location>
        <begin position="131"/>
        <end position="142"/>
    </location>
</feature>
<evidence type="ECO:0000259" key="4">
    <source>
        <dbReference type="PROSITE" id="PS50013"/>
    </source>
</evidence>
<protein>
    <recommendedName>
        <fullName evidence="4">Chromo domain-containing protein</fullName>
    </recommendedName>
</protein>
<sequence length="514" mass="58160">MSGFSTDDNEEVYEVEKILDHRKKRGRNELEYLIKWKDYDDSENTWERESNVEAPDLLDSYWQRNGGKQGREDARKYGKKKQARQHTSSSKQHKQSKTPSTQRYPFIDIISSSSSSSNNSSKHVTPEIPSSKRSLSPSTTTKDSQHKRIRHDDSHDNQVPILSSPVQVARQPAAVEKEARQPVVERAEEIASQTIDLSEDEELQQPIAEAISEEESESLYVEATPEQEPQPSSVEATIEEEPQQALDSLSPAEEPQQPTAQVSPEESHKTTVAAIPEENEEDTMLDDNVEKDELMEELPAQDVEMTKERSPTPHIPATTTTDTDILDDIFMSDNEADRPTTTSSTTIEPVRSSPSSSRFKISQSDIRTLVKDKRSTPSWTMDDSTPTVDKLSSNKENIAFVSDTTPDIEDHTMPGTPKDKQLKEINVDDIIWDPEYPPSPCNWSQEAECVETVVADPNNKNTFHAIVRWKNGNLSMHPSSLLREKIPNMLIDFYEKRLKFTKRSETGIPSSVHI</sequence>
<dbReference type="Gene3D" id="2.40.50.40">
    <property type="match status" value="2"/>
</dbReference>
<evidence type="ECO:0000256" key="1">
    <source>
        <dbReference type="ARBA" id="ARBA00004123"/>
    </source>
</evidence>
<dbReference type="InterPro" id="IPR051219">
    <property type="entry name" value="Heterochromatin_chromo-domain"/>
</dbReference>
<feature type="region of interest" description="Disordered" evidence="3">
    <location>
        <begin position="43"/>
        <end position="186"/>
    </location>
</feature>
<evidence type="ECO:0000313" key="5">
    <source>
        <dbReference type="EMBL" id="CDS13584.1"/>
    </source>
</evidence>
<dbReference type="InterPro" id="IPR008251">
    <property type="entry name" value="Chromo_shadow_dom"/>
</dbReference>
<feature type="domain" description="Chromo" evidence="4">
    <location>
        <begin position="13"/>
        <end position="73"/>
    </location>
</feature>
<keyword evidence="2" id="KW-0539">Nucleus</keyword>
<evidence type="ECO:0000256" key="3">
    <source>
        <dbReference type="SAM" id="MobiDB-lite"/>
    </source>
</evidence>
<gene>
    <name evidence="5" type="ORF">LRAMOSA05760</name>
</gene>
<accession>A0A077X289</accession>
<feature type="compositionally biased region" description="Basic and acidic residues" evidence="3">
    <location>
        <begin position="143"/>
        <end position="156"/>
    </location>
</feature>
<dbReference type="GO" id="GO:0005634">
    <property type="term" value="C:nucleus"/>
    <property type="evidence" value="ECO:0007669"/>
    <property type="project" value="UniProtKB-SubCell"/>
</dbReference>
<dbReference type="Pfam" id="PF01393">
    <property type="entry name" value="Chromo_shadow"/>
    <property type="match status" value="1"/>
</dbReference>
<evidence type="ECO:0000256" key="2">
    <source>
        <dbReference type="ARBA" id="ARBA00023242"/>
    </source>
</evidence>
<dbReference type="AlphaFoldDB" id="A0A077X289"/>